<keyword evidence="13" id="KW-0413">Isomerase</keyword>
<comment type="pathway">
    <text evidence="1 9">Isoprenoid biosynthesis; isopentenyl diphosphate biosynthesis via DXP pathway; isopentenyl diphosphate from 1-deoxy-D-xylulose 5-phosphate: step 1/6.</text>
</comment>
<feature type="binding site" evidence="9">
    <location>
        <position position="12"/>
    </location>
    <ligand>
        <name>NADPH</name>
        <dbReference type="ChEBI" id="CHEBI:57783"/>
    </ligand>
</feature>
<feature type="binding site" evidence="9">
    <location>
        <position position="13"/>
    </location>
    <ligand>
        <name>NADPH</name>
        <dbReference type="ChEBI" id="CHEBI:57783"/>
    </ligand>
</feature>
<dbReference type="Gene3D" id="1.10.1740.10">
    <property type="match status" value="1"/>
</dbReference>
<dbReference type="PIRSF" id="PIRSF006205">
    <property type="entry name" value="Dxp_reductismrs"/>
    <property type="match status" value="1"/>
</dbReference>
<evidence type="ECO:0000256" key="7">
    <source>
        <dbReference type="ARBA" id="ARBA00023229"/>
    </source>
</evidence>
<keyword evidence="7 9" id="KW-0414">Isoprene biosynthesis</keyword>
<evidence type="ECO:0000256" key="1">
    <source>
        <dbReference type="ARBA" id="ARBA00005094"/>
    </source>
</evidence>
<keyword evidence="4 9" id="KW-0521">NADP</keyword>
<feature type="binding site" evidence="9">
    <location>
        <position position="199"/>
    </location>
    <ligand>
        <name>1-deoxy-D-xylulose 5-phosphate</name>
        <dbReference type="ChEBI" id="CHEBI:57792"/>
    </ligand>
</feature>
<dbReference type="PANTHER" id="PTHR30525">
    <property type="entry name" value="1-DEOXY-D-XYLULOSE 5-PHOSPHATE REDUCTOISOMERASE"/>
    <property type="match status" value="1"/>
</dbReference>
<protein>
    <recommendedName>
        <fullName evidence="9">1-deoxy-D-xylulose 5-phosphate reductoisomerase</fullName>
        <shortName evidence="9">DXP reductoisomerase</shortName>
        <ecNumber evidence="9">1.1.1.267</ecNumber>
    </recommendedName>
    <alternativeName>
        <fullName evidence="9">1-deoxyxylulose-5-phosphate reductoisomerase</fullName>
    </alternativeName>
    <alternativeName>
        <fullName evidence="9">2-C-methyl-D-erythritol 4-phosphate synthase</fullName>
    </alternativeName>
</protein>
<dbReference type="GO" id="GO:0016853">
    <property type="term" value="F:isomerase activity"/>
    <property type="evidence" value="ECO:0007669"/>
    <property type="project" value="UniProtKB-KW"/>
</dbReference>
<feature type="binding site" evidence="9">
    <location>
        <position position="137"/>
    </location>
    <ligand>
        <name>Mn(2+)</name>
        <dbReference type="ChEBI" id="CHEBI:29035"/>
    </ligand>
</feature>
<dbReference type="Pfam" id="PF08436">
    <property type="entry name" value="DXP_redisom_C"/>
    <property type="match status" value="1"/>
</dbReference>
<feature type="binding site" evidence="9">
    <location>
        <position position="202"/>
    </location>
    <ligand>
        <name>Mn(2+)</name>
        <dbReference type="ChEBI" id="CHEBI:29035"/>
    </ligand>
</feature>
<comment type="cofactor">
    <cofactor evidence="9">
        <name>Mg(2+)</name>
        <dbReference type="ChEBI" id="CHEBI:18420"/>
    </cofactor>
    <cofactor evidence="9">
        <name>Mn(2+)</name>
        <dbReference type="ChEBI" id="CHEBI:29035"/>
    </cofactor>
</comment>
<dbReference type="InterPro" id="IPR013644">
    <property type="entry name" value="DXP_reductoisomerase_C"/>
</dbReference>
<comment type="similarity">
    <text evidence="2 9">Belongs to the DXR family.</text>
</comment>
<dbReference type="InterPro" id="IPR003821">
    <property type="entry name" value="DXP_reductoisomerase"/>
</dbReference>
<dbReference type="PANTHER" id="PTHR30525:SF0">
    <property type="entry name" value="1-DEOXY-D-XYLULOSE 5-PHOSPHATE REDUCTOISOMERASE, CHLOROPLASTIC"/>
    <property type="match status" value="1"/>
</dbReference>
<dbReference type="GO" id="GO:0051484">
    <property type="term" value="P:isopentenyl diphosphate biosynthetic process, methylerythritol 4-phosphate pathway involved in terpenoid biosynthetic process"/>
    <property type="evidence" value="ECO:0007669"/>
    <property type="project" value="TreeGrafter"/>
</dbReference>
<feature type="domain" description="1-deoxy-D-xylulose 5-phosphate reductoisomerase N-terminal" evidence="10">
    <location>
        <begin position="6"/>
        <end position="117"/>
    </location>
</feature>
<evidence type="ECO:0000256" key="9">
    <source>
        <dbReference type="HAMAP-Rule" id="MF_00183"/>
    </source>
</evidence>
<keyword evidence="5 9" id="KW-0560">Oxidoreductase</keyword>
<dbReference type="UniPathway" id="UPA00056">
    <property type="reaction ID" value="UER00092"/>
</dbReference>
<proteinExistence type="inferred from homology"/>
<dbReference type="InterPro" id="IPR036169">
    <property type="entry name" value="DXPR_C_sf"/>
</dbReference>
<comment type="catalytic activity">
    <reaction evidence="8">
        <text>2-C-methyl-D-erythritol 4-phosphate + NADP(+) = 1-deoxy-D-xylulose 5-phosphate + NADPH + H(+)</text>
        <dbReference type="Rhea" id="RHEA:13717"/>
        <dbReference type="ChEBI" id="CHEBI:15378"/>
        <dbReference type="ChEBI" id="CHEBI:57783"/>
        <dbReference type="ChEBI" id="CHEBI:57792"/>
        <dbReference type="ChEBI" id="CHEBI:58262"/>
        <dbReference type="ChEBI" id="CHEBI:58349"/>
        <dbReference type="EC" id="1.1.1.267"/>
    </reaction>
    <physiologicalReaction direction="right-to-left" evidence="8">
        <dbReference type="Rhea" id="RHEA:13719"/>
    </physiologicalReaction>
</comment>
<dbReference type="EC" id="1.1.1.267" evidence="9"/>
<feature type="binding site" evidence="9">
    <location>
        <position position="186"/>
    </location>
    <ligand>
        <name>NADPH</name>
        <dbReference type="ChEBI" id="CHEBI:57783"/>
    </ligand>
</feature>
<accession>A0A7C4RW00</accession>
<evidence type="ECO:0000256" key="4">
    <source>
        <dbReference type="ARBA" id="ARBA00022857"/>
    </source>
</evidence>
<keyword evidence="9" id="KW-0460">Magnesium</keyword>
<evidence type="ECO:0000259" key="11">
    <source>
        <dbReference type="Pfam" id="PF08436"/>
    </source>
</evidence>
<dbReference type="AlphaFoldDB" id="A0A7C4RW00"/>
<dbReference type="SUPFAM" id="SSF69055">
    <property type="entry name" value="1-deoxy-D-xylulose-5-phosphate reductoisomerase, C-terminal domain"/>
    <property type="match status" value="1"/>
</dbReference>
<feature type="binding site" evidence="9">
    <location>
        <position position="157"/>
    </location>
    <ligand>
        <name>1-deoxy-D-xylulose 5-phosphate</name>
        <dbReference type="ChEBI" id="CHEBI:57792"/>
    </ligand>
</feature>
<evidence type="ECO:0000256" key="6">
    <source>
        <dbReference type="ARBA" id="ARBA00023211"/>
    </source>
</evidence>
<keyword evidence="6 9" id="KW-0464">Manganese</keyword>
<dbReference type="Pfam" id="PF13288">
    <property type="entry name" value="DXPR_C"/>
    <property type="match status" value="1"/>
</dbReference>
<feature type="binding site" evidence="9">
    <location>
        <position position="193"/>
    </location>
    <ligand>
        <name>1-deoxy-D-xylulose 5-phosphate</name>
        <dbReference type="ChEBI" id="CHEBI:57792"/>
    </ligand>
</feature>
<dbReference type="Gene3D" id="3.40.50.720">
    <property type="entry name" value="NAD(P)-binding Rossmann-like Domain"/>
    <property type="match status" value="1"/>
</dbReference>
<feature type="binding site" evidence="9">
    <location>
        <position position="202"/>
    </location>
    <ligand>
        <name>1-deoxy-D-xylulose 5-phosphate</name>
        <dbReference type="ChEBI" id="CHEBI:57792"/>
    </ligand>
</feature>
<dbReference type="SUPFAM" id="SSF51735">
    <property type="entry name" value="NAD(P)-binding Rossmann-fold domains"/>
    <property type="match status" value="1"/>
</dbReference>
<dbReference type="EMBL" id="DSZY01000022">
    <property type="protein sequence ID" value="HGU40518.1"/>
    <property type="molecule type" value="Genomic_DNA"/>
</dbReference>
<feature type="binding site" evidence="9">
    <location>
        <position position="198"/>
    </location>
    <ligand>
        <name>1-deoxy-D-xylulose 5-phosphate</name>
        <dbReference type="ChEBI" id="CHEBI:57792"/>
    </ligand>
</feature>
<feature type="binding site" evidence="9">
    <location>
        <position position="39"/>
    </location>
    <ligand>
        <name>NADPH</name>
        <dbReference type="ChEBI" id="CHEBI:57783"/>
    </ligand>
</feature>
<feature type="binding site" evidence="9">
    <location>
        <position position="15"/>
    </location>
    <ligand>
        <name>NADPH</name>
        <dbReference type="ChEBI" id="CHEBI:57783"/>
    </ligand>
</feature>
<feature type="binding site" evidence="9">
    <location>
        <position position="38"/>
    </location>
    <ligand>
        <name>NADPH</name>
        <dbReference type="ChEBI" id="CHEBI:57783"/>
    </ligand>
</feature>
<feature type="domain" description="1-deoxy-D-xylulose 5-phosphate reductoisomerase C-terminal" evidence="11">
    <location>
        <begin position="131"/>
        <end position="210"/>
    </location>
</feature>
<evidence type="ECO:0000259" key="12">
    <source>
        <dbReference type="Pfam" id="PF13288"/>
    </source>
</evidence>
<evidence type="ECO:0000256" key="5">
    <source>
        <dbReference type="ARBA" id="ARBA00023002"/>
    </source>
</evidence>
<evidence type="ECO:0000313" key="13">
    <source>
        <dbReference type="EMBL" id="HGU40518.1"/>
    </source>
</evidence>
<dbReference type="GO" id="GO:0070402">
    <property type="term" value="F:NADPH binding"/>
    <property type="evidence" value="ECO:0007669"/>
    <property type="project" value="InterPro"/>
</dbReference>
<feature type="binding site" evidence="9">
    <location>
        <position position="14"/>
    </location>
    <ligand>
        <name>NADPH</name>
        <dbReference type="ChEBI" id="CHEBI:57783"/>
    </ligand>
</feature>
<evidence type="ECO:0000256" key="2">
    <source>
        <dbReference type="ARBA" id="ARBA00006825"/>
    </source>
</evidence>
<comment type="function">
    <text evidence="9">Catalyzes the NADPH-dependent rearrangement and reduction of 1-deoxy-D-xylulose-5-phosphate (DXP) to 2-C-methyl-D-erythritol 4-phosphate (MEP).</text>
</comment>
<dbReference type="Pfam" id="PF02670">
    <property type="entry name" value="DXP_reductoisom"/>
    <property type="match status" value="1"/>
</dbReference>
<gene>
    <name evidence="9" type="primary">dxr</name>
    <name evidence="13" type="ORF">ENT77_04890</name>
</gene>
<evidence type="ECO:0000259" key="10">
    <source>
        <dbReference type="Pfam" id="PF02670"/>
    </source>
</evidence>
<feature type="domain" description="DXP reductoisomerase C-terminal" evidence="12">
    <location>
        <begin position="243"/>
        <end position="355"/>
    </location>
</feature>
<dbReference type="InterPro" id="IPR036291">
    <property type="entry name" value="NAD(P)-bd_dom_sf"/>
</dbReference>
<feature type="binding site" evidence="9">
    <location>
        <position position="136"/>
    </location>
    <ligand>
        <name>1-deoxy-D-xylulose 5-phosphate</name>
        <dbReference type="ChEBI" id="CHEBI:57792"/>
    </ligand>
</feature>
<feature type="binding site" evidence="9">
    <location>
        <position position="180"/>
    </location>
    <ligand>
        <name>1-deoxy-D-xylulose 5-phosphate</name>
        <dbReference type="ChEBI" id="CHEBI:57792"/>
    </ligand>
</feature>
<name>A0A7C4RW00_9BACT</name>
<evidence type="ECO:0000256" key="8">
    <source>
        <dbReference type="ARBA" id="ARBA00048543"/>
    </source>
</evidence>
<dbReference type="GO" id="GO:0030145">
    <property type="term" value="F:manganese ion binding"/>
    <property type="evidence" value="ECO:0007669"/>
    <property type="project" value="TreeGrafter"/>
</dbReference>
<sequence length="370" mass="41356">MEEKTVVILGVTGSIGTQTVDVISTIGGFRIVGVSFGKNVDFANRIVSAFRIPYYHGNGTLEFGSKLGSIEELLEKTKPDIVVCAIPGIEGVKAAFESLKYTKRLALATKEALVCAGPFFKRMVREKGVELIPVDSEHSAIFQLIEESVEKIVLTASGGAIRDVPKDQIRGLGPREILRHPTWRMGHRITVDSATMVNKLFEVIEAHELFDISYSDIHVMINPSSFIHGIVYLKDGTVKIHAGLPDMRVPIAYALTYPERRYTGRIPEVRDFDMRLIDIEKDRYPIFDYGLKYVVNDLARRVALNAADEVAIEAFLAGRISFGELIDTILYVVDNVSSEIRDLDEVFYVDLIARNLAKEALARIERRVPK</sequence>
<organism evidence="13">
    <name type="scientific">Fervidobacterium thailandense</name>
    <dbReference type="NCBI Taxonomy" id="1008305"/>
    <lineage>
        <taxon>Bacteria</taxon>
        <taxon>Thermotogati</taxon>
        <taxon>Thermotogota</taxon>
        <taxon>Thermotogae</taxon>
        <taxon>Thermotogales</taxon>
        <taxon>Fervidobacteriaceae</taxon>
        <taxon>Fervidobacterium</taxon>
    </lineage>
</organism>
<feature type="binding site" evidence="9">
    <location>
        <position position="137"/>
    </location>
    <ligand>
        <name>1-deoxy-D-xylulose 5-phosphate</name>
        <dbReference type="ChEBI" id="CHEBI:57792"/>
    </ligand>
</feature>
<reference evidence="13" key="1">
    <citation type="journal article" date="2020" name="mSystems">
        <title>Genome- and Community-Level Interaction Insights into Carbon Utilization and Element Cycling Functions of Hydrothermarchaeota in Hydrothermal Sediment.</title>
        <authorList>
            <person name="Zhou Z."/>
            <person name="Liu Y."/>
            <person name="Xu W."/>
            <person name="Pan J."/>
            <person name="Luo Z.H."/>
            <person name="Li M."/>
        </authorList>
    </citation>
    <scope>NUCLEOTIDE SEQUENCE [LARGE SCALE GENOMIC DNA]</scope>
    <source>
        <strain evidence="13">SpSt-609</strain>
    </source>
</reference>
<evidence type="ECO:0000256" key="3">
    <source>
        <dbReference type="ARBA" id="ARBA00022723"/>
    </source>
</evidence>
<feature type="binding site" evidence="9">
    <location>
        <position position="135"/>
    </location>
    <ligand>
        <name>Mn(2+)</name>
        <dbReference type="ChEBI" id="CHEBI:29035"/>
    </ligand>
</feature>
<dbReference type="SUPFAM" id="SSF55347">
    <property type="entry name" value="Glyceraldehyde-3-phosphate dehydrogenase-like, C-terminal domain"/>
    <property type="match status" value="1"/>
</dbReference>
<comment type="caution">
    <text evidence="9">Lacks conserved residue(s) required for the propagation of feature annotation.</text>
</comment>
<dbReference type="InterPro" id="IPR026877">
    <property type="entry name" value="DXPR_C"/>
</dbReference>
<feature type="binding site" evidence="9">
    <location>
        <position position="37"/>
    </location>
    <ligand>
        <name>NADPH</name>
        <dbReference type="ChEBI" id="CHEBI:57783"/>
    </ligand>
</feature>
<feature type="binding site" evidence="9">
    <location>
        <position position="111"/>
    </location>
    <ligand>
        <name>NADPH</name>
        <dbReference type="ChEBI" id="CHEBI:57783"/>
    </ligand>
</feature>
<comment type="caution">
    <text evidence="13">The sequence shown here is derived from an EMBL/GenBank/DDBJ whole genome shotgun (WGS) entry which is preliminary data.</text>
</comment>
<keyword evidence="3 9" id="KW-0479">Metal-binding</keyword>
<feature type="binding site" evidence="9">
    <location>
        <position position="110"/>
    </location>
    <ligand>
        <name>1-deoxy-D-xylulose 5-phosphate</name>
        <dbReference type="ChEBI" id="CHEBI:57792"/>
    </ligand>
</feature>
<dbReference type="GO" id="GO:0030604">
    <property type="term" value="F:1-deoxy-D-xylulose-5-phosphate reductoisomerase activity"/>
    <property type="evidence" value="ECO:0007669"/>
    <property type="project" value="UniProtKB-UniRule"/>
</dbReference>
<dbReference type="InterPro" id="IPR013512">
    <property type="entry name" value="DXP_reductoisomerase_N"/>
</dbReference>
<dbReference type="HAMAP" id="MF_00183">
    <property type="entry name" value="DXP_reductoisom"/>
    <property type="match status" value="1"/>
</dbReference>